<feature type="region of interest" description="Disordered" evidence="1">
    <location>
        <begin position="104"/>
        <end position="160"/>
    </location>
</feature>
<dbReference type="HOGENOM" id="CLU_1036182_0_0_1"/>
<gene>
    <name evidence="2" type="ORF">TTHERM_01372840</name>
</gene>
<feature type="compositionally biased region" description="Low complexity" evidence="1">
    <location>
        <begin position="138"/>
        <end position="148"/>
    </location>
</feature>
<proteinExistence type="predicted"/>
<dbReference type="AlphaFoldDB" id="Q229M5"/>
<feature type="compositionally biased region" description="Polar residues" evidence="1">
    <location>
        <begin position="149"/>
        <end position="160"/>
    </location>
</feature>
<evidence type="ECO:0000313" key="2">
    <source>
        <dbReference type="EMBL" id="EAR81995.3"/>
    </source>
</evidence>
<dbReference type="KEGG" id="tet:TTHERM_01372840"/>
<accession>Q229M5</accession>
<keyword evidence="3" id="KW-1185">Reference proteome</keyword>
<protein>
    <submittedName>
        <fullName evidence="2">Uncharacterized protein</fullName>
    </submittedName>
</protein>
<evidence type="ECO:0000313" key="3">
    <source>
        <dbReference type="Proteomes" id="UP000009168"/>
    </source>
</evidence>
<reference evidence="3" key="1">
    <citation type="journal article" date="2006" name="PLoS Biol.">
        <title>Macronuclear genome sequence of the ciliate Tetrahymena thermophila, a model eukaryote.</title>
        <authorList>
            <person name="Eisen J.A."/>
            <person name="Coyne R.S."/>
            <person name="Wu M."/>
            <person name="Wu D."/>
            <person name="Thiagarajan M."/>
            <person name="Wortman J.R."/>
            <person name="Badger J.H."/>
            <person name="Ren Q."/>
            <person name="Amedeo P."/>
            <person name="Jones K.M."/>
            <person name="Tallon L.J."/>
            <person name="Delcher A.L."/>
            <person name="Salzberg S.L."/>
            <person name="Silva J.C."/>
            <person name="Haas B.J."/>
            <person name="Majoros W.H."/>
            <person name="Farzad M."/>
            <person name="Carlton J.M."/>
            <person name="Smith R.K. Jr."/>
            <person name="Garg J."/>
            <person name="Pearlman R.E."/>
            <person name="Karrer K.M."/>
            <person name="Sun L."/>
            <person name="Manning G."/>
            <person name="Elde N.C."/>
            <person name="Turkewitz A.P."/>
            <person name="Asai D.J."/>
            <person name="Wilkes D.E."/>
            <person name="Wang Y."/>
            <person name="Cai H."/>
            <person name="Collins K."/>
            <person name="Stewart B.A."/>
            <person name="Lee S.R."/>
            <person name="Wilamowska K."/>
            <person name="Weinberg Z."/>
            <person name="Ruzzo W.L."/>
            <person name="Wloga D."/>
            <person name="Gaertig J."/>
            <person name="Frankel J."/>
            <person name="Tsao C.-C."/>
            <person name="Gorovsky M.A."/>
            <person name="Keeling P.J."/>
            <person name="Waller R.F."/>
            <person name="Patron N.J."/>
            <person name="Cherry J.M."/>
            <person name="Stover N.A."/>
            <person name="Krieger C.J."/>
            <person name="del Toro C."/>
            <person name="Ryder H.F."/>
            <person name="Williamson S.C."/>
            <person name="Barbeau R.A."/>
            <person name="Hamilton E.P."/>
            <person name="Orias E."/>
        </authorList>
    </citation>
    <scope>NUCLEOTIDE SEQUENCE [LARGE SCALE GENOMIC DNA]</scope>
    <source>
        <strain evidence="3">SB210</strain>
    </source>
</reference>
<organism evidence="2 3">
    <name type="scientific">Tetrahymena thermophila (strain SB210)</name>
    <dbReference type="NCBI Taxonomy" id="312017"/>
    <lineage>
        <taxon>Eukaryota</taxon>
        <taxon>Sar</taxon>
        <taxon>Alveolata</taxon>
        <taxon>Ciliophora</taxon>
        <taxon>Intramacronucleata</taxon>
        <taxon>Oligohymenophorea</taxon>
        <taxon>Hymenostomatida</taxon>
        <taxon>Tetrahymenina</taxon>
        <taxon>Tetrahymenidae</taxon>
        <taxon>Tetrahymena</taxon>
    </lineage>
</organism>
<evidence type="ECO:0000256" key="1">
    <source>
        <dbReference type="SAM" id="MobiDB-lite"/>
    </source>
</evidence>
<dbReference type="RefSeq" id="XP_001029658.3">
    <property type="nucleotide sequence ID" value="XM_001029658.4"/>
</dbReference>
<feature type="compositionally biased region" description="Polar residues" evidence="1">
    <location>
        <begin position="106"/>
        <end position="126"/>
    </location>
</feature>
<sequence length="269" mass="30954">MFQIDISLKSFQGDQAQQKNFILQKFSDIIPISIIPLSENIWQVGFNSEQAKESSLNILKNDESVTIISDFANIDETGEYEIIYKEQEQNAIQEKQEIQNKELKIPQSQQENVAKSSESLQNMSFTSDDDENSKEQSDNNNQQKNSQKMGSSHTVESVQSTEDIKEHIQAYGNNLEATLVQSPLISEEETDDTSQKIYQNISQINVSKEQRNALYSAFNQASSYLKEINKNWVCDEQQKNEDLFNKNILYNPKYQILALGLFSIYIFFL</sequence>
<dbReference type="EMBL" id="GG662526">
    <property type="protein sequence ID" value="EAR81995.3"/>
    <property type="molecule type" value="Genomic_DNA"/>
</dbReference>
<dbReference type="InParanoid" id="Q229M5"/>
<name>Q229M5_TETTS</name>
<dbReference type="Proteomes" id="UP000009168">
    <property type="component" value="Unassembled WGS sequence"/>
</dbReference>
<dbReference type="GeneID" id="7838903"/>